<dbReference type="InterPro" id="IPR006442">
    <property type="entry name" value="Antitoxin_Phd/YefM"/>
</dbReference>
<comment type="similarity">
    <text evidence="1 2">Belongs to the phD/YefM antitoxin family.</text>
</comment>
<evidence type="ECO:0000256" key="2">
    <source>
        <dbReference type="RuleBase" id="RU362080"/>
    </source>
</evidence>
<dbReference type="AlphaFoldDB" id="A0A1T4K247"/>
<dbReference type="Pfam" id="PF02604">
    <property type="entry name" value="PhdYeFM_antitox"/>
    <property type="match status" value="1"/>
</dbReference>
<dbReference type="EMBL" id="FUWR01000001">
    <property type="protein sequence ID" value="SJZ36530.1"/>
    <property type="molecule type" value="Genomic_DNA"/>
</dbReference>
<organism evidence="3 4">
    <name type="scientific">Trichlorobacter thiogenes</name>
    <dbReference type="NCBI Taxonomy" id="115783"/>
    <lineage>
        <taxon>Bacteria</taxon>
        <taxon>Pseudomonadati</taxon>
        <taxon>Thermodesulfobacteriota</taxon>
        <taxon>Desulfuromonadia</taxon>
        <taxon>Geobacterales</taxon>
        <taxon>Geobacteraceae</taxon>
        <taxon>Trichlorobacter</taxon>
    </lineage>
</organism>
<dbReference type="STRING" id="115783.SAMN02745119_00262"/>
<keyword evidence="3" id="KW-0238">DNA-binding</keyword>
<proteinExistence type="inferred from homology"/>
<name>A0A1T4K247_9BACT</name>
<evidence type="ECO:0000256" key="1">
    <source>
        <dbReference type="ARBA" id="ARBA00009981"/>
    </source>
</evidence>
<dbReference type="Proteomes" id="UP000190102">
    <property type="component" value="Unassembled WGS sequence"/>
</dbReference>
<evidence type="ECO:0000313" key="3">
    <source>
        <dbReference type="EMBL" id="SJZ36530.1"/>
    </source>
</evidence>
<dbReference type="OrthoDB" id="9800503at2"/>
<evidence type="ECO:0000313" key="4">
    <source>
        <dbReference type="Proteomes" id="UP000190102"/>
    </source>
</evidence>
<sequence length="81" mass="8791">MQNVNMFEAKTNLSRLVEAIESGREQEVVIARNGRPVARLAPLAEKPVGQRLGIAKGKFVLPDSFDADNEAIARLFAGQAV</sequence>
<accession>A0A1T4K247</accession>
<dbReference type="RefSeq" id="WP_078788567.1">
    <property type="nucleotide sequence ID" value="NZ_FUWR01000001.1"/>
</dbReference>
<reference evidence="4" key="1">
    <citation type="submission" date="2017-02" db="EMBL/GenBank/DDBJ databases">
        <authorList>
            <person name="Varghese N."/>
            <person name="Submissions S."/>
        </authorList>
    </citation>
    <scope>NUCLEOTIDE SEQUENCE [LARGE SCALE GENOMIC DNA]</scope>
    <source>
        <strain evidence="4">ATCC BAA-34</strain>
    </source>
</reference>
<gene>
    <name evidence="3" type="ORF">SAMN02745119_00262</name>
</gene>
<comment type="function">
    <text evidence="2">Antitoxin component of a type II toxin-antitoxin (TA) system.</text>
</comment>
<protein>
    <recommendedName>
        <fullName evidence="2">Antitoxin</fullName>
    </recommendedName>
</protein>
<dbReference type="GO" id="GO:0003677">
    <property type="term" value="F:DNA binding"/>
    <property type="evidence" value="ECO:0007669"/>
    <property type="project" value="UniProtKB-KW"/>
</dbReference>
<keyword evidence="4" id="KW-1185">Reference proteome</keyword>
<dbReference type="Gene3D" id="3.40.1620.10">
    <property type="entry name" value="YefM-like domain"/>
    <property type="match status" value="1"/>
</dbReference>
<dbReference type="SUPFAM" id="SSF143120">
    <property type="entry name" value="YefM-like"/>
    <property type="match status" value="1"/>
</dbReference>
<dbReference type="InterPro" id="IPR036165">
    <property type="entry name" value="YefM-like_sf"/>
</dbReference>